<sequence length="797" mass="84124">MSSLLSILASLAFYVPSTILFLAVFWLAVAESDDAPAHEMPGALKDDEAEDFSLHPPTPSFSSSSSLPSAQPASPPTGCATTSLPLPPPSVSSRDLPSPPSPILPASETSHMVRGSRFVEHANGEVVRKAWQDNKLTFEAVEAVLLGKLSLSEAIVRSAKALAAPGLKSISDDDADDGLHTCIEIKPKSSSPEKKNQVTLVRPIEEKLVEDEVDVDGSFVEAFARLQIADEASPVLQPAADDITALIADTLETLERLEALTSFDTSLVPYHPDPHQPAPLQQVLDDTYTVAEAFESHPVIPPPVPQHPVVLPSWVAKLPVGPPASVAFAQVLPCQFSVLGGLKATKKRPSNTRPARHHPYQRSSSRKSVLAVRPRGKFIAKKKGSLSPEPFELAASVAGDLLDVNTPPYHQEPAPPVMVAQPPQVDDIVSDVVVVSEPAPLAIEVEEVVPEQVLTPAPQAIEAQPLKVDVVVSDVVAEPEQIVTPAPVQPPQPEPAPLVKEAQPTIFDGFKFDVVGVPALSFDPTPVPQFTELVFAPIPVPQLPVPEPAAEAPAALPSPADKEMESVAPAPIPQPPQPTPDLPALPALSSQKALPPPESVESIIERASQQLPPVPAPAPATTPVPAPSPAAAPAEAEVSDLDLEMALAEERAEAAKIAAQADIAAAQEAVRQHDASVPDPEPESEPEPEPTPTPAPAPAPAPTVALRDFTEHDLELALADELWEKSVNLAQADIAAAKEAVEQHNASEATDEPAPAGPAEEKKKEEKKEKAADPLMAALDALEAEEEAEKAKSRRVA</sequence>
<dbReference type="Proteomes" id="UP001320245">
    <property type="component" value="Unassembled WGS sequence"/>
</dbReference>
<dbReference type="PANTHER" id="PTHR48125">
    <property type="entry name" value="LP07818P1"/>
    <property type="match status" value="1"/>
</dbReference>
<feature type="compositionally biased region" description="Low complexity" evidence="1">
    <location>
        <begin position="60"/>
        <end position="72"/>
    </location>
</feature>
<feature type="region of interest" description="Disordered" evidence="1">
    <location>
        <begin position="549"/>
        <end position="636"/>
    </location>
</feature>
<evidence type="ECO:0000256" key="1">
    <source>
        <dbReference type="SAM" id="MobiDB-lite"/>
    </source>
</evidence>
<feature type="compositionally biased region" description="Basic residues" evidence="1">
    <location>
        <begin position="345"/>
        <end position="360"/>
    </location>
</feature>
<dbReference type="AlphaFoldDB" id="A0AAN9UL37"/>
<feature type="region of interest" description="Disordered" evidence="1">
    <location>
        <begin position="345"/>
        <end position="367"/>
    </location>
</feature>
<feature type="compositionally biased region" description="Pro residues" evidence="1">
    <location>
        <begin position="612"/>
        <end position="630"/>
    </location>
</feature>
<name>A0AAN9UL37_9PEZI</name>
<dbReference type="PANTHER" id="PTHR48125:SF12">
    <property type="entry name" value="AT HOOK TRANSCRIPTION FACTOR FAMILY-RELATED"/>
    <property type="match status" value="1"/>
</dbReference>
<feature type="region of interest" description="Disordered" evidence="1">
    <location>
        <begin position="49"/>
        <end position="109"/>
    </location>
</feature>
<comment type="caution">
    <text evidence="2">The sequence shown here is derived from an EMBL/GenBank/DDBJ whole genome shotgun (WGS) entry which is preliminary data.</text>
</comment>
<feature type="region of interest" description="Disordered" evidence="1">
    <location>
        <begin position="658"/>
        <end position="708"/>
    </location>
</feature>
<accession>A0AAN9UL37</accession>
<feature type="region of interest" description="Disordered" evidence="1">
    <location>
        <begin position="738"/>
        <end position="797"/>
    </location>
</feature>
<dbReference type="EMBL" id="JAJSPL020000006">
    <property type="protein sequence ID" value="KAK7746234.1"/>
    <property type="molecule type" value="Genomic_DNA"/>
</dbReference>
<feature type="compositionally biased region" description="Pro residues" evidence="1">
    <location>
        <begin position="689"/>
        <end position="701"/>
    </location>
</feature>
<proteinExistence type="predicted"/>
<keyword evidence="3" id="KW-1185">Reference proteome</keyword>
<gene>
    <name evidence="2" type="ORF">SLS53_002192</name>
</gene>
<reference evidence="2 3" key="1">
    <citation type="journal article" date="2023" name="PLoS ONE">
        <title>Cytospora paraplurivora sp. nov. isolated from orchards with fruit tree decline syndrome in Ontario, Canada.</title>
        <authorList>
            <person name="Ilyukhin E."/>
            <person name="Nguyen H.D.T."/>
            <person name="Castle A.J."/>
            <person name="Ellouze W."/>
        </authorList>
    </citation>
    <scope>NUCLEOTIDE SEQUENCE [LARGE SCALE GENOMIC DNA]</scope>
    <source>
        <strain evidence="2 3">FDS-564</strain>
    </source>
</reference>
<feature type="compositionally biased region" description="Low complexity" evidence="1">
    <location>
        <begin position="549"/>
        <end position="559"/>
    </location>
</feature>
<feature type="compositionally biased region" description="Low complexity" evidence="1">
    <location>
        <begin position="658"/>
        <end position="669"/>
    </location>
</feature>
<evidence type="ECO:0000313" key="3">
    <source>
        <dbReference type="Proteomes" id="UP001320245"/>
    </source>
</evidence>
<protein>
    <submittedName>
        <fullName evidence="2">Uncharacterized protein</fullName>
    </submittedName>
</protein>
<feature type="compositionally biased region" description="Basic and acidic residues" evidence="1">
    <location>
        <begin position="759"/>
        <end position="772"/>
    </location>
</feature>
<organism evidence="2 3">
    <name type="scientific">Cytospora paraplurivora</name>
    <dbReference type="NCBI Taxonomy" id="2898453"/>
    <lineage>
        <taxon>Eukaryota</taxon>
        <taxon>Fungi</taxon>
        <taxon>Dikarya</taxon>
        <taxon>Ascomycota</taxon>
        <taxon>Pezizomycotina</taxon>
        <taxon>Sordariomycetes</taxon>
        <taxon>Sordariomycetidae</taxon>
        <taxon>Diaporthales</taxon>
        <taxon>Cytosporaceae</taxon>
        <taxon>Cytospora</taxon>
    </lineage>
</organism>
<feature type="compositionally biased region" description="Pro residues" evidence="1">
    <location>
        <begin position="570"/>
        <end position="583"/>
    </location>
</feature>
<evidence type="ECO:0000313" key="2">
    <source>
        <dbReference type="EMBL" id="KAK7746234.1"/>
    </source>
</evidence>